<evidence type="ECO:0000256" key="3">
    <source>
        <dbReference type="ARBA" id="ARBA00022737"/>
    </source>
</evidence>
<dbReference type="GO" id="GO:0030246">
    <property type="term" value="F:carbohydrate binding"/>
    <property type="evidence" value="ECO:0007669"/>
    <property type="project" value="InterPro"/>
</dbReference>
<dbReference type="PROSITE" id="PS51257">
    <property type="entry name" value="PROKAR_LIPOPROTEIN"/>
    <property type="match status" value="1"/>
</dbReference>
<keyword evidence="5" id="KW-0472">Membrane</keyword>
<evidence type="ECO:0000259" key="7">
    <source>
        <dbReference type="Pfam" id="PF00963"/>
    </source>
</evidence>
<proteinExistence type="predicted"/>
<name>A0A926EE45_9FIRM</name>
<evidence type="ECO:0000256" key="6">
    <source>
        <dbReference type="SAM" id="SignalP"/>
    </source>
</evidence>
<dbReference type="SUPFAM" id="SSF49384">
    <property type="entry name" value="Carbohydrate-binding domain"/>
    <property type="match status" value="1"/>
</dbReference>
<dbReference type="RefSeq" id="WP_262398455.1">
    <property type="nucleotide sequence ID" value="NZ_JACRTC010000011.1"/>
</dbReference>
<comment type="subcellular location">
    <subcellularLocation>
        <location evidence="1">Secreted</location>
    </subcellularLocation>
</comment>
<dbReference type="GO" id="GO:0005576">
    <property type="term" value="C:extracellular region"/>
    <property type="evidence" value="ECO:0007669"/>
    <property type="project" value="UniProtKB-SubCell"/>
</dbReference>
<evidence type="ECO:0000256" key="5">
    <source>
        <dbReference type="SAM" id="Phobius"/>
    </source>
</evidence>
<organism evidence="8 9">
    <name type="scientific">Zongyangia hominis</name>
    <dbReference type="NCBI Taxonomy" id="2763677"/>
    <lineage>
        <taxon>Bacteria</taxon>
        <taxon>Bacillati</taxon>
        <taxon>Bacillota</taxon>
        <taxon>Clostridia</taxon>
        <taxon>Eubacteriales</taxon>
        <taxon>Oscillospiraceae</taxon>
        <taxon>Zongyangia</taxon>
    </lineage>
</organism>
<feature type="chain" id="PRO_5036724260" description="Cohesin domain-containing protein" evidence="6">
    <location>
        <begin position="25"/>
        <end position="249"/>
    </location>
</feature>
<dbReference type="Pfam" id="PF00963">
    <property type="entry name" value="Cohesin"/>
    <property type="match status" value="1"/>
</dbReference>
<gene>
    <name evidence="8" type="ORF">H8709_11305</name>
</gene>
<dbReference type="EMBL" id="JACRTC010000011">
    <property type="protein sequence ID" value="MBC8571403.1"/>
    <property type="molecule type" value="Genomic_DNA"/>
</dbReference>
<evidence type="ECO:0000313" key="8">
    <source>
        <dbReference type="EMBL" id="MBC8571403.1"/>
    </source>
</evidence>
<keyword evidence="6" id="KW-0732">Signal</keyword>
<reference evidence="8" key="1">
    <citation type="submission" date="2020-08" db="EMBL/GenBank/DDBJ databases">
        <title>Genome public.</title>
        <authorList>
            <person name="Liu C."/>
            <person name="Sun Q."/>
        </authorList>
    </citation>
    <scope>NUCLEOTIDE SEQUENCE</scope>
    <source>
        <strain evidence="8">NSJ-54</strain>
    </source>
</reference>
<feature type="compositionally biased region" description="Low complexity" evidence="4">
    <location>
        <begin position="169"/>
        <end position="189"/>
    </location>
</feature>
<evidence type="ECO:0000313" key="9">
    <source>
        <dbReference type="Proteomes" id="UP000660861"/>
    </source>
</evidence>
<dbReference type="Proteomes" id="UP000660861">
    <property type="component" value="Unassembled WGS sequence"/>
</dbReference>
<dbReference type="GO" id="GO:0000272">
    <property type="term" value="P:polysaccharide catabolic process"/>
    <property type="evidence" value="ECO:0007669"/>
    <property type="project" value="InterPro"/>
</dbReference>
<evidence type="ECO:0000256" key="1">
    <source>
        <dbReference type="ARBA" id="ARBA00004613"/>
    </source>
</evidence>
<dbReference type="InterPro" id="IPR008965">
    <property type="entry name" value="CBM2/CBM3_carb-bd_dom_sf"/>
</dbReference>
<evidence type="ECO:0000256" key="2">
    <source>
        <dbReference type="ARBA" id="ARBA00022525"/>
    </source>
</evidence>
<keyword evidence="5" id="KW-0812">Transmembrane</keyword>
<keyword evidence="3" id="KW-0677">Repeat</keyword>
<dbReference type="Gene3D" id="2.60.40.680">
    <property type="match status" value="1"/>
</dbReference>
<feature type="domain" description="Cohesin" evidence="7">
    <location>
        <begin position="29"/>
        <end position="146"/>
    </location>
</feature>
<evidence type="ECO:0000256" key="4">
    <source>
        <dbReference type="SAM" id="MobiDB-lite"/>
    </source>
</evidence>
<comment type="caution">
    <text evidence="8">The sequence shown here is derived from an EMBL/GenBank/DDBJ whole genome shotgun (WGS) entry which is preliminary data.</text>
</comment>
<keyword evidence="9" id="KW-1185">Reference proteome</keyword>
<feature type="signal peptide" evidence="6">
    <location>
        <begin position="1"/>
        <end position="24"/>
    </location>
</feature>
<dbReference type="AlphaFoldDB" id="A0A926EE45"/>
<accession>A0A926EE45</accession>
<keyword evidence="5" id="KW-1133">Transmembrane helix</keyword>
<protein>
    <recommendedName>
        <fullName evidence="7">Cohesin domain-containing protein</fullName>
    </recommendedName>
</protein>
<sequence>MKKILSSLLVCCILAAVLACQVFAASPAVKLTPGVAEAKPGDTIVVTVSTETADDLYGFQMDVTYDPAVLEYKSAQPQTPASWYAESADMGEGNIRLLAYDDTADLSAPVQNAAGLFLITFQVKSDAAEGDTGMGIKDLLVAGVNGDLVPGAAGAGTTVNIKGEGGGSSSSEPPVTSEEPPVTSSTKPTTTKKPHIPGGNGGGSVTIPTDTGKKPNPGTNDTALLIGSLVVLAGAGGTAVFLASKKRKK</sequence>
<feature type="region of interest" description="Disordered" evidence="4">
    <location>
        <begin position="157"/>
        <end position="222"/>
    </location>
</feature>
<keyword evidence="2" id="KW-0964">Secreted</keyword>
<feature type="transmembrane region" description="Helical" evidence="5">
    <location>
        <begin position="223"/>
        <end position="243"/>
    </location>
</feature>
<dbReference type="InterPro" id="IPR002102">
    <property type="entry name" value="Cohesin_dom"/>
</dbReference>